<evidence type="ECO:0000256" key="2">
    <source>
        <dbReference type="SAM" id="MobiDB-lite"/>
    </source>
</evidence>
<dbReference type="AlphaFoldDB" id="A0AAN8V9F4"/>
<feature type="compositionally biased region" description="Basic residues" evidence="2">
    <location>
        <begin position="1"/>
        <end position="10"/>
    </location>
</feature>
<feature type="domain" description="Legume lectin" evidence="3">
    <location>
        <begin position="26"/>
        <end position="127"/>
    </location>
</feature>
<dbReference type="Gene3D" id="2.60.120.200">
    <property type="match status" value="1"/>
</dbReference>
<comment type="caution">
    <text evidence="4">The sequence shown here is derived from an EMBL/GenBank/DDBJ whole genome shotgun (WGS) entry which is preliminary data.</text>
</comment>
<dbReference type="GO" id="GO:0030246">
    <property type="term" value="F:carbohydrate binding"/>
    <property type="evidence" value="ECO:0007669"/>
    <property type="project" value="UniProtKB-KW"/>
</dbReference>
<evidence type="ECO:0000259" key="3">
    <source>
        <dbReference type="Pfam" id="PF00139"/>
    </source>
</evidence>
<gene>
    <name evidence="4" type="ORF">RJ641_009853</name>
</gene>
<dbReference type="Proteomes" id="UP001370490">
    <property type="component" value="Unassembled WGS sequence"/>
</dbReference>
<dbReference type="Pfam" id="PF00139">
    <property type="entry name" value="Lectin_legB"/>
    <property type="match status" value="1"/>
</dbReference>
<proteinExistence type="predicted"/>
<feature type="region of interest" description="Disordered" evidence="2">
    <location>
        <begin position="1"/>
        <end position="41"/>
    </location>
</feature>
<reference evidence="4 5" key="1">
    <citation type="submission" date="2023-12" db="EMBL/GenBank/DDBJ databases">
        <title>A high-quality genome assembly for Dillenia turbinata (Dilleniales).</title>
        <authorList>
            <person name="Chanderbali A."/>
        </authorList>
    </citation>
    <scope>NUCLEOTIDE SEQUENCE [LARGE SCALE GENOMIC DNA]</scope>
    <source>
        <strain evidence="4">LSX21</strain>
        <tissue evidence="4">Leaf</tissue>
    </source>
</reference>
<dbReference type="EMBL" id="JBAMMX010000017">
    <property type="protein sequence ID" value="KAK6923653.1"/>
    <property type="molecule type" value="Genomic_DNA"/>
</dbReference>
<evidence type="ECO:0000256" key="1">
    <source>
        <dbReference type="ARBA" id="ARBA00022734"/>
    </source>
</evidence>
<dbReference type="SUPFAM" id="SSF49899">
    <property type="entry name" value="Concanavalin A-like lectins/glucanases"/>
    <property type="match status" value="1"/>
</dbReference>
<evidence type="ECO:0000313" key="4">
    <source>
        <dbReference type="EMBL" id="KAK6923653.1"/>
    </source>
</evidence>
<sequence>MTHSKEKRHPSLLSKQVEVDNQNDALRWDRDSPRNNDTSLTQQFNCSSSSSGFSSSLGFGIALYVHPRIRFLDFSGNATASFAFRFTISIKASPSCSFGDGITFLITSNAGIPEFSPEAEDSFLQLNSTRVSIHLLETSMGIIAEREKESSQCHGGSGGIWQSESFQHLQSSQTP</sequence>
<evidence type="ECO:0000313" key="5">
    <source>
        <dbReference type="Proteomes" id="UP001370490"/>
    </source>
</evidence>
<organism evidence="4 5">
    <name type="scientific">Dillenia turbinata</name>
    <dbReference type="NCBI Taxonomy" id="194707"/>
    <lineage>
        <taxon>Eukaryota</taxon>
        <taxon>Viridiplantae</taxon>
        <taxon>Streptophyta</taxon>
        <taxon>Embryophyta</taxon>
        <taxon>Tracheophyta</taxon>
        <taxon>Spermatophyta</taxon>
        <taxon>Magnoliopsida</taxon>
        <taxon>eudicotyledons</taxon>
        <taxon>Gunneridae</taxon>
        <taxon>Pentapetalae</taxon>
        <taxon>Dilleniales</taxon>
        <taxon>Dilleniaceae</taxon>
        <taxon>Dillenia</taxon>
    </lineage>
</organism>
<keyword evidence="5" id="KW-1185">Reference proteome</keyword>
<protein>
    <submittedName>
        <fullName evidence="4">Legume lectin domain</fullName>
    </submittedName>
</protein>
<dbReference type="InterPro" id="IPR013320">
    <property type="entry name" value="ConA-like_dom_sf"/>
</dbReference>
<name>A0AAN8V9F4_9MAGN</name>
<keyword evidence="1" id="KW-0430">Lectin</keyword>
<dbReference type="InterPro" id="IPR001220">
    <property type="entry name" value="Legume_lectin_dom"/>
</dbReference>
<accession>A0AAN8V9F4</accession>